<dbReference type="SUPFAM" id="SSF48140">
    <property type="entry name" value="Ribosomal protein L19 (L19e)"/>
    <property type="match status" value="1"/>
</dbReference>
<dbReference type="STRING" id="3469.A0A4Y7KHD6"/>
<dbReference type="Proteomes" id="UP000316621">
    <property type="component" value="Chromosome 7"/>
</dbReference>
<accession>A0A4Y7KHD6</accession>
<reference evidence="2 3" key="1">
    <citation type="journal article" date="2018" name="Science">
        <title>The opium poppy genome and morphinan production.</title>
        <authorList>
            <person name="Guo L."/>
            <person name="Winzer T."/>
            <person name="Yang X."/>
            <person name="Li Y."/>
            <person name="Ning Z."/>
            <person name="He Z."/>
            <person name="Teodor R."/>
            <person name="Lu Y."/>
            <person name="Bowser T.A."/>
            <person name="Graham I.A."/>
            <person name="Ye K."/>
        </authorList>
    </citation>
    <scope>NUCLEOTIDE SEQUENCE [LARGE SCALE GENOMIC DNA]</scope>
    <source>
        <strain evidence="3">cv. HN1</strain>
        <tissue evidence="2">Leaves</tissue>
    </source>
</reference>
<dbReference type="GO" id="GO:0003735">
    <property type="term" value="F:structural constituent of ribosome"/>
    <property type="evidence" value="ECO:0007669"/>
    <property type="project" value="InterPro"/>
</dbReference>
<keyword evidence="1" id="KW-0472">Membrane</keyword>
<evidence type="ECO:0000313" key="2">
    <source>
        <dbReference type="EMBL" id="RZC71369.1"/>
    </source>
</evidence>
<proteinExistence type="predicted"/>
<dbReference type="EMBL" id="CM010721">
    <property type="protein sequence ID" value="RZC71369.1"/>
    <property type="molecule type" value="Genomic_DNA"/>
</dbReference>
<dbReference type="GO" id="GO:0005840">
    <property type="term" value="C:ribosome"/>
    <property type="evidence" value="ECO:0007669"/>
    <property type="project" value="InterPro"/>
</dbReference>
<dbReference type="InterPro" id="IPR035970">
    <property type="entry name" value="60S_ribosomal_eL19_sf"/>
</dbReference>
<name>A0A4Y7KHD6_PAPSO</name>
<gene>
    <name evidence="2" type="ORF">C5167_034552</name>
</gene>
<keyword evidence="3" id="KW-1185">Reference proteome</keyword>
<evidence type="ECO:0000313" key="3">
    <source>
        <dbReference type="Proteomes" id="UP000316621"/>
    </source>
</evidence>
<protein>
    <submittedName>
        <fullName evidence="2">Uncharacterized protein</fullName>
    </submittedName>
</protein>
<keyword evidence="1" id="KW-1133">Transmembrane helix</keyword>
<keyword evidence="1" id="KW-0812">Transmembrane</keyword>
<feature type="non-terminal residue" evidence="2">
    <location>
        <position position="62"/>
    </location>
</feature>
<organism evidence="2 3">
    <name type="scientific">Papaver somniferum</name>
    <name type="common">Opium poppy</name>
    <dbReference type="NCBI Taxonomy" id="3469"/>
    <lineage>
        <taxon>Eukaryota</taxon>
        <taxon>Viridiplantae</taxon>
        <taxon>Streptophyta</taxon>
        <taxon>Embryophyta</taxon>
        <taxon>Tracheophyta</taxon>
        <taxon>Spermatophyta</taxon>
        <taxon>Magnoliopsida</taxon>
        <taxon>Ranunculales</taxon>
        <taxon>Papaveraceae</taxon>
        <taxon>Papaveroideae</taxon>
        <taxon>Papaver</taxon>
    </lineage>
</organism>
<feature type="transmembrane region" description="Helical" evidence="1">
    <location>
        <begin position="40"/>
        <end position="61"/>
    </location>
</feature>
<evidence type="ECO:0000256" key="1">
    <source>
        <dbReference type="SAM" id="Phobius"/>
    </source>
</evidence>
<dbReference type="Gramene" id="RZC71369">
    <property type="protein sequence ID" value="RZC71369"/>
    <property type="gene ID" value="C5167_034552"/>
</dbReference>
<sequence length="62" mass="7320">MNKRKHIRKLVKDGFISCKPNHIHSPYHARRMTKARLRGFHSGYVFIVFIWLPACTEPLAFP</sequence>
<dbReference type="GO" id="GO:0006412">
    <property type="term" value="P:translation"/>
    <property type="evidence" value="ECO:0007669"/>
    <property type="project" value="InterPro"/>
</dbReference>
<dbReference type="AlphaFoldDB" id="A0A4Y7KHD6"/>